<dbReference type="InterPro" id="IPR036890">
    <property type="entry name" value="HATPase_C_sf"/>
</dbReference>
<dbReference type="STRING" id="1210090.GCA_001613185_02183"/>
<evidence type="ECO:0000313" key="12">
    <source>
        <dbReference type="EMBL" id="RBO88929.1"/>
    </source>
</evidence>
<dbReference type="GO" id="GO:0003677">
    <property type="term" value="F:DNA binding"/>
    <property type="evidence" value="ECO:0007669"/>
    <property type="project" value="UniProtKB-KW"/>
</dbReference>
<feature type="compositionally biased region" description="Low complexity" evidence="6">
    <location>
        <begin position="3539"/>
        <end position="3555"/>
    </location>
</feature>
<comment type="caution">
    <text evidence="12">The sequence shown here is derived from an EMBL/GenBank/DDBJ whole genome shotgun (WGS) entry which is preliminary data.</text>
</comment>
<keyword evidence="7" id="KW-0472">Membrane</keyword>
<dbReference type="InterPro" id="IPR036388">
    <property type="entry name" value="WH-like_DNA-bd_sf"/>
</dbReference>
<feature type="compositionally biased region" description="Low complexity" evidence="6">
    <location>
        <begin position="3579"/>
        <end position="3593"/>
    </location>
</feature>
<evidence type="ECO:0000259" key="11">
    <source>
        <dbReference type="Pfam" id="PF25547"/>
    </source>
</evidence>
<dbReference type="RefSeq" id="WP_147265864.1">
    <property type="nucleotide sequence ID" value="NZ_QNRE01000008.1"/>
</dbReference>
<protein>
    <submittedName>
        <fullName evidence="12">DNA-directed RNA polymerase specialized sigma subunit</fullName>
    </submittedName>
</protein>
<feature type="domain" description="Histidine kinase/HSP90-like ATPase" evidence="10">
    <location>
        <begin position="799"/>
        <end position="931"/>
    </location>
</feature>
<feature type="compositionally biased region" description="Low complexity" evidence="6">
    <location>
        <begin position="1962"/>
        <end position="1978"/>
    </location>
</feature>
<feature type="compositionally biased region" description="Basic and acidic residues" evidence="6">
    <location>
        <begin position="472"/>
        <end position="481"/>
    </location>
</feature>
<evidence type="ECO:0000259" key="10">
    <source>
        <dbReference type="Pfam" id="PF13581"/>
    </source>
</evidence>
<feature type="compositionally biased region" description="Basic and acidic residues" evidence="6">
    <location>
        <begin position="1693"/>
        <end position="1714"/>
    </location>
</feature>
<dbReference type="InterPro" id="IPR013249">
    <property type="entry name" value="RNA_pol_sigma70_r4_t2"/>
</dbReference>
<dbReference type="Pfam" id="PF25547">
    <property type="entry name" value="WXG100_2"/>
    <property type="match status" value="1"/>
</dbReference>
<sequence length="4049" mass="431822">MSSITSLWEWMPSWILSALNFGQAYPDGDEAALFELGDTWLAAAADLESLIPELRDIAAATQQFYSGAGAEAVARELDTLFEGDYSVEFLAEAIRELGEYTRRGGTEIEYTKILMAVFAAITVYSIYQLLAAYPWGQALIPVALLAGRQALATVARQGATRLAIEGAREGLRNLVRRYWKQISIGAVQLGAMGGGIDLAIQGYQVAAGHRDGGIDLAQTARMALEWGVGGLVGAPAGIAAARGLAGTALSPAARGLLAGAAGGAAGAVGGYGAGIGWQVGAQLAAGSFDWNTVDTTFSMQMLAGGVGLGAVQGMRAGLGHGRDAPHVTAQNASAPRAAAAPKPDVVTPESRAEGRSLYRDLSREAHPDRFPAGESRGRAHEFMQRVNDINGEANAPGKRNEYSERHVAALKELREEWTARTTPTDGSAARPDTAARAGAADAVVRQAQADAGARSAADAGARPAADSGTRGVAERGGHAAERSAGAPERGARADGGRPAQADRAAGPRGGAADTADGGRPGSGRPPNDPGSNLVVERAQRSAPDPELTPERHGGAAEAPARPPDRSAGAARGQDLQSHGPMADEFAGARVEFRQPDTGPRLAADTPRNCAVYGLWFGREVLGLDGVLPLSGDGEAIKSVGFAADQFARAAGGDWHRGGFASLDEAAALVRDAGATVLALVEYRGFQNRVVGAHQLTLFRSADRPGVVMVREWDGARAFEYDHLWGQRHTDVAGVYGIVFDERGRPVDPLVRGAAPTGRAGVEHSYTRVGQRPFEPLHRAELAVGTEGRRADVPVEGERVREVATAREWVVEQLREHGLRDESRLADIRLTVSELVANSLRHSSGAVRVAVLVGERDSAATVRVEITDDSPVPHAPAAFAQVPDDVVDELAPPELDALIAGLGERGRGTAIVAELADDSGVRELPGGKVTWFELWDVPGLGLDRPEPEVPPGTAIPDELQPGAAVLETGTSVQIADWLRVRHGLEVEGFDHPAVDASVVREFGSAVHDVLTRHPHISLPRIRIAELDSADTIAELRPNDNNRVRWLGLNLPFATDPRTLRDRLADQVSSGRMALGHDDRPVYSRIVHELGHALDYAGGAVARERAMDVLTQHYRDTHPGQRGGFDDWLRQLAGYSFKGEGGAFVAHEAVAEAFADVEVLGPSATEPARVLHRLLVVHAEAAAERTRRAALTDGSTPHQYPGQGAKSHLEGGVPKICAPEALGFARERLGVEAIAPQVEAAGEIALHGVSAGEFAAAAGGDWRPGGFRSLDEAAMVVRETGGVVVGVVEFLGLNRPDVVGAHAFVLFRAETGAVIVREELNGVREFVHTWGAAPPRLAGVYGIVYHADGTPAHPPDPARAYADGERPVARIGAGPAETPPAGRELLERGTNAQVARWLRDKYRDSHGLGVTGFDDPAVSPDVVRQYAAAIDDMLTKYPEVDLREVRITDDLDDPDIYGQTYWFPTGGRTGGGHTEYIAFNRRFATDPELLRRSIAEDVASGHTLPGHGARPVYSIIVHEFGHAVDAAGSGVAQRRAEAVLADRFLASRGRRRGMPYAAWLRQLSNYAFDAHGRLNPVEGVPDAFADVEVLGADAAEPAQILHRLLLAEAGLLRTAGPRQATPRRVAAPSPLARPGSVVEPRPPARPEPLPRPIRNSPPEPAPRPESVTRPEPVSEQGRTEPAGLRPDAEPGPDGLARDEDSPPRDRATGRHGEHRPGSPASMTSGWDPSEYPTAAEVGTALAARHGLTVTGFDAPGIDTEAAREYARAVHDVLSAYRWIDLREVRIGAIEQDPAPTTELEVMPARAFPPPEQDARHTESVVLNIRYARNPRLLARLWAERISAGHMAGPPDRAVYGLITHELGHALDHAGRRSARAEALFELLHLFRVTHRGDEVTGFPQWAATQLSAYSFEDDDTLDPVEALAEAFAAVRHRGAAATAAQRVLHDLLVNQAKSAARPEGGTGVDVPDVEPVVPEGQPPDYRSAAEVGRALEQRYSGRGLTVIGFDTPGVRVAEAREYARAIEELLSAFPAAPVREVRIGAVDENLYAEARYGTDADGSASARITLNASLVADPGQLREMWAADVAAGRHVGPAESPVYANVVHEFGHLLDRMSGAVTRAHAERELLRHYAADLDHVDADAFRDWLRAQFSAHAFHADGSLFAAEAVAEAFAAVRMHGRDATGGQRFLNRLLLANVDAAARDPGTTGPAATGSDGSRSGGEPRNSAGHERFRDGIHAALLSTARLSENGPYSRAIAAATPDELRRAVDSLGRDARRVVVARFWHRHPVAETAVRLRLPESAVVALQNGAVREVARFLADERGEGLSPSEAAVRAALRDDPDAVRAAIARLPRAIREFSELALLQGRSMTEIATEMDRGPSQLGQLKSRAYRTLAGLLAGARKPERGAAARTVRAALAERPDAVRAALARLRPDERRAVELGMLEGRSGAEIAAELGRTVGATEVFGRRAVRKLAELLESEPAAQAVPAEPVASSRALDAVRAARRTDPDRLRQAIATLPRAQREVAEHRFLAGRSIAETAAAMGRSDFSITRLQSRAVAAVATVLAGAEPALPAGGAALRTVRAAQRDDPAALRRALRALTTDEARVIRLRIVRERSIAETAAQMGRTEHQVNALQRRAVRRLAAELAGVREPTTAEQVAFVRAARDDHPDLLRRAIAELSGAQRAFAELRYLRDKKMVAIASALGRSADQVAGLQRRVLPKLTELLAADLGPPPRAAENTRARGELARLVEEAKRDHPDALRQAVGRLPEIERHVLELRFLRERSPAEVAEEMGRTVDAISAIQRRALRRMPDLLAEAITRDAPGRPGETAEQQLSDSALVAAIAAGNDGAPARLRARYEGEIYAMALARVGSERTAGEITAEVFDRAARGIATVDTAKVSVAEWLSAVADTLIRAHTEFGKFRQALWTVLESSGRLDRSSPHHAALAGADRADIQRAMDTLDPGLRRVLIVRFSDKHSIAGTARQLALTEDAVRVLQLGAVRGLVAALLRDAGVIGASEPATATVPRERGASPPERPGYARALDAVRSVQWADPVAFRRALALLVPAQRRLVELRLVDGLSLAETAAAMDIVLARARNLQRRAARTLVLLLADELTPPVPTTPGDGIDMAGAYGGPASPGRPAELTAGNAPGETNAAGPVDAAWDLTRYGTAAGVGRALSARHGFIVHGFDLPGVDARTAREYARALDDVLHDHPTLRIPEASIAPLPDSAFAVATHTTVAGRVRTGAIVLGQRFAVDPELFARSWAEELDSGRRVGPRDRPVYANIVHELGHALDHLGGNATRREATTTLMRHYLSTADAASYAGFERWLRGEFGSYSFTAHGDFLPAEAVAEAFAAVRHLGAGAGEGAWLLYDSLLANAARGQGPSVPGAATVLALPEEPVRPDRAAPSADPEPVERRRIRAALRGLLPGLANAVAFEHADEFERSARAAIDYLAGVDGSEFVTAALFRPLEVEVLDQLEAVDSDELERHLDDRGIAPEAAESVALRLSELVDNGTITGRFAEGRSGRTSSVTRLDPLPAGPAAEPAQGPAVPSAASDGTLPRSDEAPVGGTDVPDGRPGIPGRGARPLGPVRQPAPRPLIPVWEDGYLYELEPVLAERVREVVTAAGGRVLGTRTGLVDGPAPRVIVAEWIGSGIDDTLTEVLDAHPELARALLVPGATVEYFDARATADGQVLLDVLEAPEIWRGTVESGLWAGLRTAYWEDRDGRWRAVPRDLPADRIPRANTSAGPPATVEMGEVYRGEDSPDRPLGRRFHYFTERERAESRIVIGPDGRLYRVIDGKPFDTRSVGETGNRTEFVMDGRGNLYAYREHTAGLFAHSSFLAGANVAAAGMIHVHAGRILFLNNLSGHYLPDMTRNVEAVRWLLEQGLIPADGFELRDYNGVSWPIPWPADADADADADGTDFASASGGPRPVWRPDRFAAAALYLGDAATEGERVLDDLPVSRAAAVTAENRALADSSDELGVGPTRPDFFRPLDDDPRKDGDRTAGGDRLGREVAPEPTPAAAAAADPPRRTEHAGAQSIPHR</sequence>
<evidence type="ECO:0000256" key="2">
    <source>
        <dbReference type="ARBA" id="ARBA00023015"/>
    </source>
</evidence>
<evidence type="ECO:0000256" key="4">
    <source>
        <dbReference type="ARBA" id="ARBA00023125"/>
    </source>
</evidence>
<dbReference type="InterPro" id="IPR013324">
    <property type="entry name" value="RNA_pol_sigma_r3/r4-like"/>
</dbReference>
<dbReference type="Gene3D" id="3.30.565.10">
    <property type="entry name" value="Histidine kinase-like ATPase, C-terminal domain"/>
    <property type="match status" value="1"/>
</dbReference>
<evidence type="ECO:0000256" key="5">
    <source>
        <dbReference type="ARBA" id="ARBA00023163"/>
    </source>
</evidence>
<dbReference type="GO" id="GO:0000428">
    <property type="term" value="C:DNA-directed RNA polymerase complex"/>
    <property type="evidence" value="ECO:0007669"/>
    <property type="project" value="UniProtKB-KW"/>
</dbReference>
<keyword evidence="5" id="KW-0804">Transcription</keyword>
<gene>
    <name evidence="12" type="ORF">DFR74_108154</name>
</gene>
<dbReference type="CDD" id="cd16936">
    <property type="entry name" value="HATPase_RsbW-like"/>
    <property type="match status" value="1"/>
</dbReference>
<feature type="region of interest" description="Disordered" evidence="6">
    <location>
        <begin position="319"/>
        <end position="355"/>
    </location>
</feature>
<reference evidence="12 13" key="1">
    <citation type="submission" date="2018-06" db="EMBL/GenBank/DDBJ databases">
        <title>Genomic Encyclopedia of Type Strains, Phase IV (KMG-IV): sequencing the most valuable type-strain genomes for metagenomic binning, comparative biology and taxonomic classification.</title>
        <authorList>
            <person name="Goeker M."/>
        </authorList>
    </citation>
    <scope>NUCLEOTIDE SEQUENCE [LARGE SCALE GENOMIC DNA]</scope>
    <source>
        <strain evidence="12 13">DSM 44599</strain>
    </source>
</reference>
<dbReference type="GO" id="GO:0006352">
    <property type="term" value="P:DNA-templated transcription initiation"/>
    <property type="evidence" value="ECO:0007669"/>
    <property type="project" value="InterPro"/>
</dbReference>
<keyword evidence="7" id="KW-0812">Transmembrane</keyword>
<dbReference type="InterPro" id="IPR003594">
    <property type="entry name" value="HATPase_dom"/>
</dbReference>
<feature type="region of interest" description="Disordered" evidence="6">
    <location>
        <begin position="3521"/>
        <end position="3598"/>
    </location>
</feature>
<dbReference type="PANTHER" id="PTHR30385">
    <property type="entry name" value="SIGMA FACTOR F FLAGELLAR"/>
    <property type="match status" value="1"/>
</dbReference>
<keyword evidence="7" id="KW-1133">Transmembrane helix</keyword>
<feature type="domain" description="Outer membrane channel protein CpnT-like N-terminal" evidence="11">
    <location>
        <begin position="10"/>
        <end position="148"/>
    </location>
</feature>
<evidence type="ECO:0000256" key="6">
    <source>
        <dbReference type="SAM" id="MobiDB-lite"/>
    </source>
</evidence>
<keyword evidence="2" id="KW-0805">Transcription regulation</keyword>
<dbReference type="Pfam" id="PF08281">
    <property type="entry name" value="Sigma70_r4_2"/>
    <property type="match status" value="1"/>
</dbReference>
<keyword evidence="13" id="KW-1185">Reference proteome</keyword>
<dbReference type="SUPFAM" id="SSF88946">
    <property type="entry name" value="Sigma2 domain of RNA polymerase sigma factors"/>
    <property type="match status" value="1"/>
</dbReference>
<evidence type="ECO:0000256" key="3">
    <source>
        <dbReference type="ARBA" id="ARBA00023082"/>
    </source>
</evidence>
<proteinExistence type="inferred from homology"/>
<dbReference type="Gene3D" id="1.10.10.10">
    <property type="entry name" value="Winged helix-like DNA-binding domain superfamily/Winged helix DNA-binding domain"/>
    <property type="match status" value="9"/>
</dbReference>
<dbReference type="Gene3D" id="1.10.1740.10">
    <property type="match status" value="1"/>
</dbReference>
<dbReference type="InterPro" id="IPR057746">
    <property type="entry name" value="CpnT-like_N"/>
</dbReference>
<feature type="domain" description="RNA polymerase sigma-70 region 4" evidence="8">
    <location>
        <begin position="2765"/>
        <end position="2810"/>
    </location>
</feature>
<evidence type="ECO:0000256" key="1">
    <source>
        <dbReference type="ARBA" id="ARBA00010641"/>
    </source>
</evidence>
<feature type="region of interest" description="Disordered" evidence="6">
    <location>
        <begin position="2197"/>
        <end position="2229"/>
    </location>
</feature>
<evidence type="ECO:0000256" key="7">
    <source>
        <dbReference type="SAM" id="Phobius"/>
    </source>
</evidence>
<feature type="region of interest" description="Disordered" evidence="6">
    <location>
        <begin position="1186"/>
        <end position="1206"/>
    </location>
</feature>
<feature type="region of interest" description="Disordered" evidence="6">
    <location>
        <begin position="1953"/>
        <end position="1979"/>
    </location>
</feature>
<feature type="region of interest" description="Disordered" evidence="6">
    <location>
        <begin position="415"/>
        <end position="580"/>
    </location>
</feature>
<dbReference type="EMBL" id="QNRE01000008">
    <property type="protein sequence ID" value="RBO88929.1"/>
    <property type="molecule type" value="Genomic_DNA"/>
</dbReference>
<organism evidence="12 13">
    <name type="scientific">Nocardia puris</name>
    <dbReference type="NCBI Taxonomy" id="208602"/>
    <lineage>
        <taxon>Bacteria</taxon>
        <taxon>Bacillati</taxon>
        <taxon>Actinomycetota</taxon>
        <taxon>Actinomycetes</taxon>
        <taxon>Mycobacteriales</taxon>
        <taxon>Nocardiaceae</taxon>
        <taxon>Nocardia</taxon>
    </lineage>
</organism>
<keyword evidence="3" id="KW-0731">Sigma factor</keyword>
<feature type="compositionally biased region" description="Basic and acidic residues" evidence="6">
    <location>
        <begin position="3994"/>
        <end position="4021"/>
    </location>
</feature>
<dbReference type="OrthoDB" id="4554584at2"/>
<feature type="compositionally biased region" description="Pro residues" evidence="6">
    <location>
        <begin position="1638"/>
        <end position="1661"/>
    </location>
</feature>
<evidence type="ECO:0000313" key="13">
    <source>
        <dbReference type="Proteomes" id="UP000252586"/>
    </source>
</evidence>
<name>A0A366DHD3_9NOCA</name>
<dbReference type="InterPro" id="IPR013325">
    <property type="entry name" value="RNA_pol_sigma_r2"/>
</dbReference>
<feature type="region of interest" description="Disordered" evidence="6">
    <location>
        <begin position="1615"/>
        <end position="1730"/>
    </location>
</feature>
<feature type="transmembrane region" description="Helical" evidence="7">
    <location>
        <begin position="113"/>
        <end position="135"/>
    </location>
</feature>
<dbReference type="Pfam" id="PF04545">
    <property type="entry name" value="Sigma70_r4"/>
    <property type="match status" value="2"/>
</dbReference>
<dbReference type="GO" id="GO:0016987">
    <property type="term" value="F:sigma factor activity"/>
    <property type="evidence" value="ECO:0007669"/>
    <property type="project" value="UniProtKB-KW"/>
</dbReference>
<keyword evidence="4" id="KW-0238">DNA-binding</keyword>
<feature type="region of interest" description="Disordered" evidence="6">
    <location>
        <begin position="3981"/>
        <end position="4049"/>
    </location>
</feature>
<dbReference type="CDD" id="cd06171">
    <property type="entry name" value="Sigma70_r4"/>
    <property type="match status" value="1"/>
</dbReference>
<feature type="compositionally biased region" description="Low complexity" evidence="6">
    <location>
        <begin position="496"/>
        <end position="517"/>
    </location>
</feature>
<evidence type="ECO:0000259" key="8">
    <source>
        <dbReference type="Pfam" id="PF04545"/>
    </source>
</evidence>
<evidence type="ECO:0000259" key="9">
    <source>
        <dbReference type="Pfam" id="PF08281"/>
    </source>
</evidence>
<dbReference type="Pfam" id="PF13581">
    <property type="entry name" value="HATPase_c_2"/>
    <property type="match status" value="1"/>
</dbReference>
<dbReference type="SUPFAM" id="SSF88659">
    <property type="entry name" value="Sigma3 and sigma4 domains of RNA polymerase sigma factors"/>
    <property type="match status" value="8"/>
</dbReference>
<accession>A0A366DHD3</accession>
<dbReference type="Proteomes" id="UP000252586">
    <property type="component" value="Unassembled WGS sequence"/>
</dbReference>
<dbReference type="InterPro" id="IPR007630">
    <property type="entry name" value="RNA_pol_sigma70_r4"/>
</dbReference>
<feature type="compositionally biased region" description="Low complexity" evidence="6">
    <location>
        <begin position="434"/>
        <end position="468"/>
    </location>
</feature>
<feature type="domain" description="RNA polymerase sigma-70 region 4" evidence="8">
    <location>
        <begin position="2594"/>
        <end position="2641"/>
    </location>
</feature>
<keyword evidence="12" id="KW-0240">DNA-directed RNA polymerase</keyword>
<feature type="compositionally biased region" description="Low complexity" evidence="6">
    <location>
        <begin position="329"/>
        <end position="343"/>
    </location>
</feature>
<comment type="similarity">
    <text evidence="1">Belongs to the sigma-70 factor family. ECF subfamily.</text>
</comment>
<feature type="domain" description="RNA polymerase sigma factor 70 region 4 type 2" evidence="9">
    <location>
        <begin position="2420"/>
        <end position="2471"/>
    </location>
</feature>